<reference evidence="2 3" key="1">
    <citation type="submission" date="2020-03" db="EMBL/GenBank/DDBJ databases">
        <title>Draft genome sequence of environmentally isolated cultures.</title>
        <authorList>
            <person name="Wilson H.S."/>
            <person name="De Leon M.E."/>
        </authorList>
    </citation>
    <scope>NUCLEOTIDE SEQUENCE [LARGE SCALE GENOMIC DNA]</scope>
    <source>
        <strain evidence="2 3">HSC-31F16</strain>
    </source>
</reference>
<dbReference type="RefSeq" id="WP_166453730.1">
    <property type="nucleotide sequence ID" value="NZ_JAAOMA010000048.1"/>
</dbReference>
<comment type="caution">
    <text evidence="2">The sequence shown here is derived from an EMBL/GenBank/DDBJ whole genome shotgun (WGS) entry which is preliminary data.</text>
</comment>
<dbReference type="InterPro" id="IPR046502">
    <property type="entry name" value="DUF6680"/>
</dbReference>
<sequence>MGWDAAAIIIATFLGPVVAVQAQKYLEMMREEKNNQLAVFKSLMATRATPVSPQHVQALNSIDLEFKGEKFKKIREAWRTYLDHLNNAPRLDQSQGFSRYETDIAHWAERGSDLLSALLVEMGKPLGYSFDTVDIKRGIYKPQAHDQSEFEQQALRQKLFSVLSGNEELKMNVTHFPTDPALAEAHFDMLKNLQAVLQGGVLAVELKPPESAEQSSYAGSKHT</sequence>
<organism evidence="2 3">
    <name type="scientific">Chromobacterium fluminis</name>
    <dbReference type="NCBI Taxonomy" id="3044269"/>
    <lineage>
        <taxon>Bacteria</taxon>
        <taxon>Pseudomonadati</taxon>
        <taxon>Pseudomonadota</taxon>
        <taxon>Betaproteobacteria</taxon>
        <taxon>Neisseriales</taxon>
        <taxon>Chromobacteriaceae</taxon>
        <taxon>Chromobacterium</taxon>
    </lineage>
</organism>
<evidence type="ECO:0000313" key="2">
    <source>
        <dbReference type="EMBL" id="NHR08023.1"/>
    </source>
</evidence>
<proteinExistence type="predicted"/>
<evidence type="ECO:0000259" key="1">
    <source>
        <dbReference type="Pfam" id="PF20385"/>
    </source>
</evidence>
<accession>A0ABX0LFM0</accession>
<feature type="domain" description="DUF6680" evidence="1">
    <location>
        <begin position="7"/>
        <end position="177"/>
    </location>
</feature>
<evidence type="ECO:0000313" key="3">
    <source>
        <dbReference type="Proteomes" id="UP001515641"/>
    </source>
</evidence>
<dbReference type="EMBL" id="JAAOMA010000048">
    <property type="protein sequence ID" value="NHR08023.1"/>
    <property type="molecule type" value="Genomic_DNA"/>
</dbReference>
<dbReference type="Proteomes" id="UP001515641">
    <property type="component" value="Unassembled WGS sequence"/>
</dbReference>
<keyword evidence="3" id="KW-1185">Reference proteome</keyword>
<name>A0ABX0LFM0_9NEIS</name>
<dbReference type="Pfam" id="PF20385">
    <property type="entry name" value="DUF6680"/>
    <property type="match status" value="1"/>
</dbReference>
<protein>
    <recommendedName>
        <fullName evidence="1">DUF6680 domain-containing protein</fullName>
    </recommendedName>
</protein>
<gene>
    <name evidence="2" type="ORF">HA052_22800</name>
</gene>